<evidence type="ECO:0000313" key="2">
    <source>
        <dbReference type="EMBL" id="RKP53529.1"/>
    </source>
</evidence>
<name>A0A494XSC4_9BURK</name>
<dbReference type="EMBL" id="RBZU01000006">
    <property type="protein sequence ID" value="RKP53529.1"/>
    <property type="molecule type" value="Genomic_DNA"/>
</dbReference>
<dbReference type="Pfam" id="PF13557">
    <property type="entry name" value="Phenol_MetA_deg"/>
    <property type="match status" value="1"/>
</dbReference>
<evidence type="ECO:0008006" key="4">
    <source>
        <dbReference type="Google" id="ProtNLM"/>
    </source>
</evidence>
<accession>A0A494XSC4</accession>
<organism evidence="2 3">
    <name type="scientific">Pararobbsia silviterrae</name>
    <dbReference type="NCBI Taxonomy" id="1792498"/>
    <lineage>
        <taxon>Bacteria</taxon>
        <taxon>Pseudomonadati</taxon>
        <taxon>Pseudomonadota</taxon>
        <taxon>Betaproteobacteria</taxon>
        <taxon>Burkholderiales</taxon>
        <taxon>Burkholderiaceae</taxon>
        <taxon>Pararobbsia</taxon>
    </lineage>
</organism>
<sequence>MKVKHFPKVPLRTLTRALTAACAIVPIAAHASTYQPAGIDLGATTFNDAFGSTEPGFTSIQLLQYENNTKFYTNTGDSNHLFSDAHVDAFVYLPQLAYTTPFHLFGGSLGFTALLPVVNLNAGDSASSFVPLTGNEGTNLGDITFGPYLQFAPIISGGRPVFVQRFEFDVIAPTGAYDPNKLVNPSSGFWSLNPYWSMTFLPTRQTEVSVRLHYLYNMSNTNPGANNADGFEGPVSEFKAGQAVWANFAASYKVLPNLDVGINGFYFRQITDDTVNGITQPDSRTTNLSLGPGAMWAIDRNNMVFANIYMPVVERNTYSGFHMNLRWIHQF</sequence>
<reference evidence="2 3" key="1">
    <citation type="submission" date="2018-10" db="EMBL/GenBank/DDBJ databases">
        <title>Robbsia sp. DHC34, isolated from soil.</title>
        <authorList>
            <person name="Gao Z.-H."/>
            <person name="Qiu L.-H."/>
        </authorList>
    </citation>
    <scope>NUCLEOTIDE SEQUENCE [LARGE SCALE GENOMIC DNA]</scope>
    <source>
        <strain evidence="2 3">DHC34</strain>
    </source>
</reference>
<feature type="chain" id="PRO_5019712928" description="Phenol degradation protein meta" evidence="1">
    <location>
        <begin position="32"/>
        <end position="331"/>
    </location>
</feature>
<dbReference type="InterPro" id="IPR025737">
    <property type="entry name" value="FApF"/>
</dbReference>
<feature type="signal peptide" evidence="1">
    <location>
        <begin position="1"/>
        <end position="31"/>
    </location>
</feature>
<keyword evidence="1" id="KW-0732">Signal</keyword>
<dbReference type="AlphaFoldDB" id="A0A494XSC4"/>
<proteinExistence type="predicted"/>
<gene>
    <name evidence="2" type="ORF">D7S86_14680</name>
</gene>
<evidence type="ECO:0000256" key="1">
    <source>
        <dbReference type="SAM" id="SignalP"/>
    </source>
</evidence>
<comment type="caution">
    <text evidence="2">The sequence shown here is derived from an EMBL/GenBank/DDBJ whole genome shotgun (WGS) entry which is preliminary data.</text>
</comment>
<dbReference type="RefSeq" id="WP_121087604.1">
    <property type="nucleotide sequence ID" value="NZ_RBZU01000006.1"/>
</dbReference>
<dbReference type="Proteomes" id="UP000270342">
    <property type="component" value="Unassembled WGS sequence"/>
</dbReference>
<keyword evidence="3" id="KW-1185">Reference proteome</keyword>
<protein>
    <recommendedName>
        <fullName evidence="4">Phenol degradation protein meta</fullName>
    </recommendedName>
</protein>
<dbReference type="OrthoDB" id="191143at2"/>
<evidence type="ECO:0000313" key="3">
    <source>
        <dbReference type="Proteomes" id="UP000270342"/>
    </source>
</evidence>